<reference evidence="3" key="2">
    <citation type="submission" date="2020-08" db="EMBL/GenBank/DDBJ databases">
        <title>Draft Genome Sequence of Cumin Blight Pathogen Alternaria burnsii.</title>
        <authorList>
            <person name="Feng Z."/>
        </authorList>
    </citation>
    <scope>NUCLEOTIDE SEQUENCE</scope>
    <source>
        <strain evidence="3">CBS107.38</strain>
    </source>
</reference>
<evidence type="ECO:0000256" key="2">
    <source>
        <dbReference type="SAM" id="SignalP"/>
    </source>
</evidence>
<dbReference type="GeneID" id="62200076"/>
<protein>
    <submittedName>
        <fullName evidence="3">Uncharacterized protein</fullName>
    </submittedName>
</protein>
<feature type="chain" id="PRO_5034318833" evidence="2">
    <location>
        <begin position="21"/>
        <end position="58"/>
    </location>
</feature>
<evidence type="ECO:0000256" key="1">
    <source>
        <dbReference type="SAM" id="MobiDB-lite"/>
    </source>
</evidence>
<keyword evidence="2" id="KW-0732">Signal</keyword>
<evidence type="ECO:0000313" key="3">
    <source>
        <dbReference type="EMBL" id="KAF7680200.1"/>
    </source>
</evidence>
<proteinExistence type="predicted"/>
<feature type="region of interest" description="Disordered" evidence="1">
    <location>
        <begin position="27"/>
        <end position="58"/>
    </location>
</feature>
<dbReference type="AlphaFoldDB" id="A0A8H7BDQ3"/>
<gene>
    <name evidence="3" type="ORF">GT037_001851</name>
</gene>
<comment type="caution">
    <text evidence="3">The sequence shown here is derived from an EMBL/GenBank/DDBJ whole genome shotgun (WGS) entry which is preliminary data.</text>
</comment>
<dbReference type="Proteomes" id="UP000596902">
    <property type="component" value="Unassembled WGS sequence"/>
</dbReference>
<dbReference type="EMBL" id="JAAABM010000002">
    <property type="protein sequence ID" value="KAF7680200.1"/>
    <property type="molecule type" value="Genomic_DNA"/>
</dbReference>
<sequence>MRFTCLLLTSLVAFGFHANSLPVEPKRHAAAASEAKSDPGFKPVISWEHTNDDDDDGM</sequence>
<evidence type="ECO:0000313" key="4">
    <source>
        <dbReference type="Proteomes" id="UP000596902"/>
    </source>
</evidence>
<accession>A0A8H7BDQ3</accession>
<dbReference type="RefSeq" id="XP_038790190.1">
    <property type="nucleotide sequence ID" value="XM_038926898.1"/>
</dbReference>
<reference evidence="3" key="1">
    <citation type="submission" date="2020-01" db="EMBL/GenBank/DDBJ databases">
        <authorList>
            <person name="Feng Z.H.Z."/>
        </authorList>
    </citation>
    <scope>NUCLEOTIDE SEQUENCE</scope>
    <source>
        <strain evidence="3">CBS107.38</strain>
    </source>
</reference>
<organism evidence="3 4">
    <name type="scientific">Alternaria burnsii</name>
    <dbReference type="NCBI Taxonomy" id="1187904"/>
    <lineage>
        <taxon>Eukaryota</taxon>
        <taxon>Fungi</taxon>
        <taxon>Dikarya</taxon>
        <taxon>Ascomycota</taxon>
        <taxon>Pezizomycotina</taxon>
        <taxon>Dothideomycetes</taxon>
        <taxon>Pleosporomycetidae</taxon>
        <taxon>Pleosporales</taxon>
        <taxon>Pleosporineae</taxon>
        <taxon>Pleosporaceae</taxon>
        <taxon>Alternaria</taxon>
        <taxon>Alternaria sect. Alternaria</taxon>
    </lineage>
</organism>
<keyword evidence="4" id="KW-1185">Reference proteome</keyword>
<feature type="signal peptide" evidence="2">
    <location>
        <begin position="1"/>
        <end position="20"/>
    </location>
</feature>
<name>A0A8H7BDQ3_9PLEO</name>